<dbReference type="AlphaFoldDB" id="A0A0D5LVU0"/>
<evidence type="ECO:0000256" key="2">
    <source>
        <dbReference type="ARBA" id="ARBA00022448"/>
    </source>
</evidence>
<dbReference type="Proteomes" id="UP000032611">
    <property type="component" value="Chromosome"/>
</dbReference>
<evidence type="ECO:0000313" key="7">
    <source>
        <dbReference type="EMBL" id="AJY48146.1"/>
    </source>
</evidence>
<dbReference type="KEGG" id="mey:TM49_11535"/>
<dbReference type="InterPro" id="IPR006059">
    <property type="entry name" value="SBP"/>
</dbReference>
<dbReference type="PATRIC" id="fig|1486262.3.peg.2386"/>
<reference evidence="7 8" key="1">
    <citation type="journal article" date="2015" name="Genome Announc.">
        <title>Complete genome sequence of Martelella endophytica YC6887, which has antifungal activity associated with a halophyte.</title>
        <authorList>
            <person name="Khan A."/>
            <person name="Khan H."/>
            <person name="Chung E.J."/>
            <person name="Hossain M.T."/>
            <person name="Chung Y.R."/>
        </authorList>
    </citation>
    <scope>NUCLEOTIDE SEQUENCE [LARGE SCALE GENOMIC DNA]</scope>
    <source>
        <strain evidence="7">YC6887</strain>
    </source>
</reference>
<evidence type="ECO:0000256" key="3">
    <source>
        <dbReference type="ARBA" id="ARBA00022729"/>
    </source>
</evidence>
<dbReference type="GO" id="GO:1901982">
    <property type="term" value="F:maltose binding"/>
    <property type="evidence" value="ECO:0007669"/>
    <property type="project" value="TreeGrafter"/>
</dbReference>
<keyword evidence="2" id="KW-0813">Transport</keyword>
<evidence type="ECO:0000256" key="6">
    <source>
        <dbReference type="SAM" id="SignalP"/>
    </source>
</evidence>
<proteinExistence type="inferred from homology"/>
<feature type="signal peptide" evidence="6">
    <location>
        <begin position="1"/>
        <end position="26"/>
    </location>
</feature>
<dbReference type="PANTHER" id="PTHR30061">
    <property type="entry name" value="MALTOSE-BINDING PERIPLASMIC PROTEIN"/>
    <property type="match status" value="1"/>
</dbReference>
<comment type="similarity">
    <text evidence="1">Belongs to the bacterial solute-binding protein 1 family.</text>
</comment>
<dbReference type="PANTHER" id="PTHR30061:SF50">
    <property type="entry name" value="MALTOSE_MALTODEXTRIN-BINDING PERIPLASMIC PROTEIN"/>
    <property type="match status" value="1"/>
</dbReference>
<gene>
    <name evidence="7" type="ORF">TM49_11535</name>
</gene>
<keyword evidence="4" id="KW-0574">Periplasm</keyword>
<feature type="region of interest" description="Disordered" evidence="5">
    <location>
        <begin position="419"/>
        <end position="440"/>
    </location>
</feature>
<dbReference type="Gene3D" id="3.40.190.10">
    <property type="entry name" value="Periplasmic binding protein-like II"/>
    <property type="match status" value="1"/>
</dbReference>
<evidence type="ECO:0000256" key="5">
    <source>
        <dbReference type="SAM" id="MobiDB-lite"/>
    </source>
</evidence>
<dbReference type="STRING" id="1486262.TM49_11535"/>
<accession>A0A0D5LVU0</accession>
<dbReference type="GO" id="GO:0015768">
    <property type="term" value="P:maltose transport"/>
    <property type="evidence" value="ECO:0007669"/>
    <property type="project" value="TreeGrafter"/>
</dbReference>
<dbReference type="HOGENOM" id="CLU_031285_10_0_5"/>
<protein>
    <submittedName>
        <fullName evidence="7">ABC transporter substrate-binding protein</fullName>
    </submittedName>
</protein>
<dbReference type="Pfam" id="PF13416">
    <property type="entry name" value="SBP_bac_8"/>
    <property type="match status" value="1"/>
</dbReference>
<evidence type="ECO:0000256" key="1">
    <source>
        <dbReference type="ARBA" id="ARBA00008520"/>
    </source>
</evidence>
<evidence type="ECO:0000313" key="8">
    <source>
        <dbReference type="Proteomes" id="UP000032611"/>
    </source>
</evidence>
<dbReference type="GO" id="GO:0042956">
    <property type="term" value="P:maltodextrin transmembrane transport"/>
    <property type="evidence" value="ECO:0007669"/>
    <property type="project" value="TreeGrafter"/>
</dbReference>
<dbReference type="SUPFAM" id="SSF53850">
    <property type="entry name" value="Periplasmic binding protein-like II"/>
    <property type="match status" value="1"/>
</dbReference>
<sequence length="440" mass="48244">MPMTNLGKRMALTAAALLVSTSFASATDIKFVRFFGDCQAEFGDVTDPADAYGECGIITALTNQFNAENTIGAHVNTQTVDWGAYYTQLTSSYSTGDIPDVAVMHASDLINYTDRDLVTPIGEELVAAGVDPDDWVEQARKNVTSDGEIYALPFDIHAVLMHVNLGLMEEAGLVNEDGTAKLPTSLDELISMGKTFKEKTGKYYLAMESQSTDVSSMRLFMSLVWQQGGDLISEDGKTATVDSPEGLKAAEFIKAMFDNDLLDPGLDYNGAEQAFLNGDAGMFINGTWVVNSYATQAENGAGLTDYAVYDLPTFFDKPAVFSNSHTWIIPKDDTRTPEEREAAIAFLAFLNENDYQWARTGHLPVRQSVIDSEEFQALPYRAGYAGTADAAHRLPPVKNERGIYLDIAAELSPMWQTDMSPEEAVSNANDTTQRILRRNR</sequence>
<keyword evidence="3 6" id="KW-0732">Signal</keyword>
<evidence type="ECO:0000256" key="4">
    <source>
        <dbReference type="ARBA" id="ARBA00022764"/>
    </source>
</evidence>
<organism evidence="7 8">
    <name type="scientific">Martelella endophytica</name>
    <dbReference type="NCBI Taxonomy" id="1486262"/>
    <lineage>
        <taxon>Bacteria</taxon>
        <taxon>Pseudomonadati</taxon>
        <taxon>Pseudomonadota</taxon>
        <taxon>Alphaproteobacteria</taxon>
        <taxon>Hyphomicrobiales</taxon>
        <taxon>Aurantimonadaceae</taxon>
        <taxon>Martelella</taxon>
    </lineage>
</organism>
<dbReference type="GO" id="GO:0055052">
    <property type="term" value="C:ATP-binding cassette (ABC) transporter complex, substrate-binding subunit-containing"/>
    <property type="evidence" value="ECO:0007669"/>
    <property type="project" value="TreeGrafter"/>
</dbReference>
<keyword evidence="8" id="KW-1185">Reference proteome</keyword>
<dbReference type="EMBL" id="CP010803">
    <property type="protein sequence ID" value="AJY48146.1"/>
    <property type="molecule type" value="Genomic_DNA"/>
</dbReference>
<name>A0A0D5LVU0_MAREN</name>
<feature type="chain" id="PRO_5002295303" evidence="6">
    <location>
        <begin position="27"/>
        <end position="440"/>
    </location>
</feature>